<feature type="transmembrane region" description="Helical" evidence="1">
    <location>
        <begin position="199"/>
        <end position="216"/>
    </location>
</feature>
<dbReference type="AlphaFoldDB" id="A0A917WWI3"/>
<gene>
    <name evidence="2" type="ORF">GCM10007977_046020</name>
</gene>
<feature type="transmembrane region" description="Helical" evidence="1">
    <location>
        <begin position="400"/>
        <end position="416"/>
    </location>
</feature>
<dbReference type="EMBL" id="BMPI01000022">
    <property type="protein sequence ID" value="GGM39337.1"/>
    <property type="molecule type" value="Genomic_DNA"/>
</dbReference>
<organism evidence="2 3">
    <name type="scientific">Dactylosporangium sucinum</name>
    <dbReference type="NCBI Taxonomy" id="1424081"/>
    <lineage>
        <taxon>Bacteria</taxon>
        <taxon>Bacillati</taxon>
        <taxon>Actinomycetota</taxon>
        <taxon>Actinomycetes</taxon>
        <taxon>Micromonosporales</taxon>
        <taxon>Micromonosporaceae</taxon>
        <taxon>Dactylosporangium</taxon>
    </lineage>
</organism>
<feature type="transmembrane region" description="Helical" evidence="1">
    <location>
        <begin position="471"/>
        <end position="493"/>
    </location>
</feature>
<feature type="transmembrane region" description="Helical" evidence="1">
    <location>
        <begin position="447"/>
        <end position="464"/>
    </location>
</feature>
<dbReference type="Proteomes" id="UP000642070">
    <property type="component" value="Unassembled WGS sequence"/>
</dbReference>
<keyword evidence="3" id="KW-1185">Reference proteome</keyword>
<evidence type="ECO:0000313" key="2">
    <source>
        <dbReference type="EMBL" id="GGM39337.1"/>
    </source>
</evidence>
<keyword evidence="1" id="KW-0472">Membrane</keyword>
<comment type="caution">
    <text evidence="2">The sequence shown here is derived from an EMBL/GenBank/DDBJ whole genome shotgun (WGS) entry which is preliminary data.</text>
</comment>
<reference evidence="2" key="2">
    <citation type="submission" date="2020-09" db="EMBL/GenBank/DDBJ databases">
        <authorList>
            <person name="Sun Q."/>
            <person name="Ohkuma M."/>
        </authorList>
    </citation>
    <scope>NUCLEOTIDE SEQUENCE</scope>
    <source>
        <strain evidence="2">JCM 19831</strain>
    </source>
</reference>
<dbReference type="RefSeq" id="WP_190251978.1">
    <property type="nucleotide sequence ID" value="NZ_BMPI01000022.1"/>
</dbReference>
<feature type="transmembrane region" description="Helical" evidence="1">
    <location>
        <begin position="174"/>
        <end position="192"/>
    </location>
</feature>
<name>A0A917WWI3_9ACTN</name>
<keyword evidence="1" id="KW-0812">Transmembrane</keyword>
<proteinExistence type="predicted"/>
<feature type="transmembrane region" description="Helical" evidence="1">
    <location>
        <begin position="288"/>
        <end position="307"/>
    </location>
</feature>
<evidence type="ECO:0008006" key="4">
    <source>
        <dbReference type="Google" id="ProtNLM"/>
    </source>
</evidence>
<feature type="transmembrane region" description="Helical" evidence="1">
    <location>
        <begin position="58"/>
        <end position="80"/>
    </location>
</feature>
<evidence type="ECO:0000256" key="1">
    <source>
        <dbReference type="SAM" id="Phobius"/>
    </source>
</evidence>
<keyword evidence="1" id="KW-1133">Transmembrane helix</keyword>
<feature type="transmembrane region" description="Helical" evidence="1">
    <location>
        <begin position="249"/>
        <end position="276"/>
    </location>
</feature>
<evidence type="ECO:0000313" key="3">
    <source>
        <dbReference type="Proteomes" id="UP000642070"/>
    </source>
</evidence>
<protein>
    <recommendedName>
        <fullName evidence="4">Glycosyltransferase RgtA/B/C/D-like domain-containing protein</fullName>
    </recommendedName>
</protein>
<feature type="transmembrane region" description="Helical" evidence="1">
    <location>
        <begin position="423"/>
        <end position="441"/>
    </location>
</feature>
<accession>A0A917WWI3</accession>
<sequence>MAALLALLPLATLLSAAVVLRPRDEETPQRHRLAIVRAALAVGAGAVLSVEALSLAGAIARGPVIALWAIAAVVTGYLAWRRRPVDWQISWPPLYLAIPVALLVLAELVLALASAPNNFDSNSYHLPKIEHWVADGDLDNYATLQVQQIILVPGAEFLLLHLRLLTGGDGLFNLLQWGAGLLGAVAVSRCAAQLGAGRAGQWLAAAVFLTAPAVVLESSSTQNDLVVVAWVTCAATIALDTSSRDVLSLAAAAGLVTVTKSTGLMALAPVLAYWGVAQLRERRIARTAAYSALVIAAMALLAGPSFLRVHDAFGSPLGPPAYRTSLSTERHDPPAILVNALRLGASTLLVPVPAVNEAVGKAVVGVAHLVDVDPNDPAITQWRSIFPGTRWKPDEDRSPYPVQSALVLVGLAVGLFSRRTRPYALMVLGAFLLTAAVVKWQDWGNRLILPAFSLAVPLAGVWLERIARRKVVAAGVALVMAAAFAHAAAAVLLGQPRRLIGHGSVFTVDDWQERFARLPGQAASYRSAIDEVRAAGARRVGLVIEGDFWEYPIQIELPDTELVSVQSDVPTAPAASVTSVDAVICVSSAELCRRVVPADWRYRQIDPYVVTAFPPA</sequence>
<feature type="transmembrane region" description="Helical" evidence="1">
    <location>
        <begin position="92"/>
        <end position="113"/>
    </location>
</feature>
<reference evidence="2" key="1">
    <citation type="journal article" date="2014" name="Int. J. Syst. Evol. Microbiol.">
        <title>Complete genome sequence of Corynebacterium casei LMG S-19264T (=DSM 44701T), isolated from a smear-ripened cheese.</title>
        <authorList>
            <consortium name="US DOE Joint Genome Institute (JGI-PGF)"/>
            <person name="Walter F."/>
            <person name="Albersmeier A."/>
            <person name="Kalinowski J."/>
            <person name="Ruckert C."/>
        </authorList>
    </citation>
    <scope>NUCLEOTIDE SEQUENCE</scope>
    <source>
        <strain evidence="2">JCM 19831</strain>
    </source>
</reference>